<dbReference type="Pfam" id="PF00037">
    <property type="entry name" value="Fer4"/>
    <property type="match status" value="1"/>
</dbReference>
<organism evidence="2">
    <name type="scientific">bioreactor metagenome</name>
    <dbReference type="NCBI Taxonomy" id="1076179"/>
    <lineage>
        <taxon>unclassified sequences</taxon>
        <taxon>metagenomes</taxon>
        <taxon>ecological metagenomes</taxon>
    </lineage>
</organism>
<sequence>MKLAIASGKGGTGKSMMAANLAFTLASDRLVSLIDCDVEEPNLHLFFPSKTTSREVTLPIPVIDESACTYCGKCGEFCRYGAISVLPKKILFFADLCHSCGGCTLLCPEHAIHEEPKRIGTLSVSTPIPGLKLVTGTLDSGSPLAVPIIHAVKLEAEQDPLVILDTAPGTSCPVVEALEGCDVCILVTESTPFGLHDLELAADVTKRLGIPAAVVINRSDGKDEETLRFCNQQGLPVLMTIPFSREIAAVQSRGDLLCRAHPEWQKEFRSVFAKAESLLGGKP</sequence>
<dbReference type="Gene3D" id="3.30.70.20">
    <property type="match status" value="1"/>
</dbReference>
<dbReference type="PROSITE" id="PS51379">
    <property type="entry name" value="4FE4S_FER_2"/>
    <property type="match status" value="2"/>
</dbReference>
<feature type="domain" description="4Fe-4S ferredoxin-type" evidence="1">
    <location>
        <begin position="89"/>
        <end position="117"/>
    </location>
</feature>
<dbReference type="EMBL" id="VSSQ01000392">
    <property type="protein sequence ID" value="MPL93459.1"/>
    <property type="molecule type" value="Genomic_DNA"/>
</dbReference>
<evidence type="ECO:0000313" key="2">
    <source>
        <dbReference type="EMBL" id="MPL93459.1"/>
    </source>
</evidence>
<accession>A0A644VPY4</accession>
<dbReference type="PANTHER" id="PTHR43063">
    <property type="entry name" value="4FE-4S CLUSTER CONTAINING PARA FAMILY ATPASE PROTEIN"/>
    <property type="match status" value="1"/>
</dbReference>
<proteinExistence type="predicted"/>
<evidence type="ECO:0000259" key="1">
    <source>
        <dbReference type="PROSITE" id="PS51379"/>
    </source>
</evidence>
<protein>
    <submittedName>
        <fullName evidence="2">Iron-sulfur cluster carrier protein</fullName>
    </submittedName>
</protein>
<dbReference type="PANTHER" id="PTHR43063:SF1">
    <property type="entry name" value="4FE-4S CLUSTER CONTAINING PARA FAMILY ATPASE PROTEIN"/>
    <property type="match status" value="1"/>
</dbReference>
<dbReference type="CDD" id="cd03110">
    <property type="entry name" value="SIMIBI_bact_arch"/>
    <property type="match status" value="1"/>
</dbReference>
<feature type="domain" description="4Fe-4S ferredoxin-type" evidence="1">
    <location>
        <begin position="59"/>
        <end position="88"/>
    </location>
</feature>
<dbReference type="PROSITE" id="PS00198">
    <property type="entry name" value="4FE4S_FER_1"/>
    <property type="match status" value="1"/>
</dbReference>
<comment type="caution">
    <text evidence="2">The sequence shown here is derived from an EMBL/GenBank/DDBJ whole genome shotgun (WGS) entry which is preliminary data.</text>
</comment>
<reference evidence="2" key="1">
    <citation type="submission" date="2019-08" db="EMBL/GenBank/DDBJ databases">
        <authorList>
            <person name="Kucharzyk K."/>
            <person name="Murdoch R.W."/>
            <person name="Higgins S."/>
            <person name="Loffler F."/>
        </authorList>
    </citation>
    <scope>NUCLEOTIDE SEQUENCE</scope>
</reference>
<dbReference type="SUPFAM" id="SSF52540">
    <property type="entry name" value="P-loop containing nucleoside triphosphate hydrolases"/>
    <property type="match status" value="1"/>
</dbReference>
<dbReference type="SUPFAM" id="SSF54862">
    <property type="entry name" value="4Fe-4S ferredoxins"/>
    <property type="match status" value="1"/>
</dbReference>
<dbReference type="InterPro" id="IPR002586">
    <property type="entry name" value="CobQ/CobB/MinD/ParA_Nub-bd_dom"/>
</dbReference>
<dbReference type="Pfam" id="PF01656">
    <property type="entry name" value="CbiA"/>
    <property type="match status" value="1"/>
</dbReference>
<dbReference type="AlphaFoldDB" id="A0A644VPY4"/>
<dbReference type="InterPro" id="IPR017900">
    <property type="entry name" value="4Fe4S_Fe_S_CS"/>
</dbReference>
<gene>
    <name evidence="2" type="ORF">SDC9_39587</name>
</gene>
<dbReference type="InterPro" id="IPR027417">
    <property type="entry name" value="P-loop_NTPase"/>
</dbReference>
<dbReference type="Gene3D" id="3.40.50.300">
    <property type="entry name" value="P-loop containing nucleotide triphosphate hydrolases"/>
    <property type="match status" value="1"/>
</dbReference>
<name>A0A644VPY4_9ZZZZ</name>
<dbReference type="InterPro" id="IPR017896">
    <property type="entry name" value="4Fe4S_Fe-S-bd"/>
</dbReference>